<accession>A0A6J5EC95</accession>
<organism evidence="1 2">
    <name type="scientific">Paraburkholderia solisilvae</name>
    <dbReference type="NCBI Taxonomy" id="624376"/>
    <lineage>
        <taxon>Bacteria</taxon>
        <taxon>Pseudomonadati</taxon>
        <taxon>Pseudomonadota</taxon>
        <taxon>Betaproteobacteria</taxon>
        <taxon>Burkholderiales</taxon>
        <taxon>Burkholderiaceae</taxon>
        <taxon>Paraburkholderia</taxon>
    </lineage>
</organism>
<evidence type="ECO:0000313" key="1">
    <source>
        <dbReference type="EMBL" id="CAB3762961.1"/>
    </source>
</evidence>
<protein>
    <submittedName>
        <fullName evidence="1">Uncharacterized protein</fullName>
    </submittedName>
</protein>
<sequence length="35" mass="4060">MRFAFFETGREYGPFPVSLHIKRPATNPFFLLSAN</sequence>
<name>A0A6J5EC95_9BURK</name>
<keyword evidence="2" id="KW-1185">Reference proteome</keyword>
<dbReference type="AlphaFoldDB" id="A0A6J5EC95"/>
<dbReference type="EMBL" id="CADIKF010000033">
    <property type="protein sequence ID" value="CAB3762961.1"/>
    <property type="molecule type" value="Genomic_DNA"/>
</dbReference>
<gene>
    <name evidence="1" type="ORF">LMG29739_03995</name>
</gene>
<dbReference type="Proteomes" id="UP000494329">
    <property type="component" value="Unassembled WGS sequence"/>
</dbReference>
<evidence type="ECO:0000313" key="2">
    <source>
        <dbReference type="Proteomes" id="UP000494329"/>
    </source>
</evidence>
<reference evidence="1 2" key="1">
    <citation type="submission" date="2020-04" db="EMBL/GenBank/DDBJ databases">
        <authorList>
            <person name="De Canck E."/>
        </authorList>
    </citation>
    <scope>NUCLEOTIDE SEQUENCE [LARGE SCALE GENOMIC DNA]</scope>
    <source>
        <strain evidence="1 2">LMG 29739</strain>
    </source>
</reference>
<proteinExistence type="predicted"/>